<keyword evidence="3 4" id="KW-0663">Pyridoxal phosphate</keyword>
<dbReference type="GO" id="GO:0019180">
    <property type="term" value="F:dTDP-4-amino-4,6-dideoxygalactose transaminase activity"/>
    <property type="evidence" value="ECO:0007669"/>
    <property type="project" value="TreeGrafter"/>
</dbReference>
<evidence type="ECO:0000256" key="3">
    <source>
        <dbReference type="PIRSR" id="PIRSR000390-2"/>
    </source>
</evidence>
<dbReference type="PIRSF" id="PIRSF000390">
    <property type="entry name" value="PLP_StrS"/>
    <property type="match status" value="1"/>
</dbReference>
<proteinExistence type="inferred from homology"/>
<dbReference type="SUPFAM" id="SSF53383">
    <property type="entry name" value="PLP-dependent transferases"/>
    <property type="match status" value="1"/>
</dbReference>
<gene>
    <name evidence="5" type="ORF">SAMN05660776_0782</name>
</gene>
<feature type="modified residue" description="N6-(pyridoxal phosphate)lysine" evidence="3">
    <location>
        <position position="181"/>
    </location>
</feature>
<evidence type="ECO:0000313" key="5">
    <source>
        <dbReference type="EMBL" id="SKB37091.1"/>
    </source>
</evidence>
<dbReference type="CDD" id="cd00616">
    <property type="entry name" value="AHBA_syn"/>
    <property type="match status" value="1"/>
</dbReference>
<dbReference type="STRING" id="241145.SAMN05660776_0782"/>
<evidence type="ECO:0000256" key="2">
    <source>
        <dbReference type="PIRSR" id="PIRSR000390-1"/>
    </source>
</evidence>
<dbReference type="PANTHER" id="PTHR30244:SF34">
    <property type="entry name" value="DTDP-4-AMINO-4,6-DIDEOXYGALACTOSE TRANSAMINASE"/>
    <property type="match status" value="1"/>
</dbReference>
<feature type="active site" description="Proton acceptor" evidence="2">
    <location>
        <position position="181"/>
    </location>
</feature>
<dbReference type="InterPro" id="IPR015421">
    <property type="entry name" value="PyrdxlP-dep_Trfase_major"/>
</dbReference>
<dbReference type="GO" id="GO:0030170">
    <property type="term" value="F:pyridoxal phosphate binding"/>
    <property type="evidence" value="ECO:0007669"/>
    <property type="project" value="TreeGrafter"/>
</dbReference>
<dbReference type="OrthoDB" id="9810913at2"/>
<dbReference type="AlphaFoldDB" id="A0A1T5APW5"/>
<dbReference type="Gene3D" id="3.90.1150.10">
    <property type="entry name" value="Aspartate Aminotransferase, domain 1"/>
    <property type="match status" value="1"/>
</dbReference>
<sequence length="380" mass="43089">MIPFNLPYITGNEISYISDALASGSHAGNYNYNNRVKDLIFQKYGLEGVFLTPSCTAALEMGALLANIQLGDEVILPSFTFSSTANAILIFGAKPVFCEIRPSDMNIDVSQIEKLITPRTKMIIPIDYAGVPCDIDEIMIIAEKYNLTVMQDCAQSYGSLYKGEISGEKAHLACYSFHDTKNFSCGEGGALVVNKPEWRERAEYMAEKGTDRTKVIDGLQNKYSWIEKGSSYLLSDILAAMLLAQLEKEEEIKEKRKIIYDTYLSKLKKYESQGYFVIQHFEEYKKTNYHCFWLIFNSNRERELFIDLMKRKGIAAYSSYVPLHSSKMGLQLGYKKNDLPLTEDLAGRLVRLPLYPNLKTEDLESVIKATEEVLNEFKAA</sequence>
<dbReference type="Gene3D" id="3.40.640.10">
    <property type="entry name" value="Type I PLP-dependent aspartate aminotransferase-like (Major domain)"/>
    <property type="match status" value="1"/>
</dbReference>
<dbReference type="NCBIfam" id="NF008687">
    <property type="entry name" value="PRK11706.1"/>
    <property type="match status" value="1"/>
</dbReference>
<dbReference type="InterPro" id="IPR015424">
    <property type="entry name" value="PyrdxlP-dep_Trfase"/>
</dbReference>
<dbReference type="PANTHER" id="PTHR30244">
    <property type="entry name" value="TRANSAMINASE"/>
    <property type="match status" value="1"/>
</dbReference>
<dbReference type="RefSeq" id="WP_079719383.1">
    <property type="nucleotide sequence ID" value="NZ_FUYY01000001.1"/>
</dbReference>
<protein>
    <submittedName>
        <fullName evidence="5">dTDP-4-amino-4,6-dideoxygalactose transaminase</fullName>
    </submittedName>
</protein>
<dbReference type="InterPro" id="IPR015422">
    <property type="entry name" value="PyrdxlP-dep_Trfase_small"/>
</dbReference>
<comment type="similarity">
    <text evidence="1 4">Belongs to the DegT/DnrJ/EryC1 family.</text>
</comment>
<keyword evidence="6" id="KW-1185">Reference proteome</keyword>
<evidence type="ECO:0000313" key="6">
    <source>
        <dbReference type="Proteomes" id="UP000190230"/>
    </source>
</evidence>
<reference evidence="6" key="1">
    <citation type="submission" date="2017-02" db="EMBL/GenBank/DDBJ databases">
        <authorList>
            <person name="Varghese N."/>
            <person name="Submissions S."/>
        </authorList>
    </citation>
    <scope>NUCLEOTIDE SEQUENCE [LARGE SCALE GENOMIC DNA]</scope>
    <source>
        <strain evidence="6">DSM 23405</strain>
    </source>
</reference>
<dbReference type="GO" id="GO:0000271">
    <property type="term" value="P:polysaccharide biosynthetic process"/>
    <property type="evidence" value="ECO:0007669"/>
    <property type="project" value="TreeGrafter"/>
</dbReference>
<organism evidence="5 6">
    <name type="scientific">Salegentibacter holothuriorum</name>
    <dbReference type="NCBI Taxonomy" id="241145"/>
    <lineage>
        <taxon>Bacteria</taxon>
        <taxon>Pseudomonadati</taxon>
        <taxon>Bacteroidota</taxon>
        <taxon>Flavobacteriia</taxon>
        <taxon>Flavobacteriales</taxon>
        <taxon>Flavobacteriaceae</taxon>
        <taxon>Salegentibacter</taxon>
    </lineage>
</organism>
<dbReference type="Pfam" id="PF01041">
    <property type="entry name" value="DegT_DnrJ_EryC1"/>
    <property type="match status" value="1"/>
</dbReference>
<evidence type="ECO:0000256" key="4">
    <source>
        <dbReference type="RuleBase" id="RU004508"/>
    </source>
</evidence>
<name>A0A1T5APW5_9FLAO</name>
<evidence type="ECO:0000256" key="1">
    <source>
        <dbReference type="ARBA" id="ARBA00037999"/>
    </source>
</evidence>
<dbReference type="Proteomes" id="UP000190230">
    <property type="component" value="Unassembled WGS sequence"/>
</dbReference>
<dbReference type="EMBL" id="FUYY01000001">
    <property type="protein sequence ID" value="SKB37091.1"/>
    <property type="molecule type" value="Genomic_DNA"/>
</dbReference>
<dbReference type="InterPro" id="IPR000653">
    <property type="entry name" value="DegT/StrS_aminotransferase"/>
</dbReference>
<accession>A0A1T5APW5</accession>